<sequence>MRQIKNIIENNEKELVSNNNSIEKARSHCHNDLNNPNNEITGAVRTIGNDQSICHCHDKISELKLDHKLLTELNDKIENLIDSTVEPIKEVQQRLLIIENNQNRQFQSLADKIDSLLSIKNESQEP</sequence>
<name>A0ACC0DXG9_9BASI</name>
<reference evidence="1 2" key="3">
    <citation type="journal article" date="2022" name="Microbiol. Spectr.">
        <title>Folding features and dynamics of 3D genome architecture in plant fungal pathogens.</title>
        <authorList>
            <person name="Xia C."/>
        </authorList>
    </citation>
    <scope>NUCLEOTIDE SEQUENCE [LARGE SCALE GENOMIC DNA]</scope>
    <source>
        <strain evidence="1 2">93-210</strain>
    </source>
</reference>
<keyword evidence="2" id="KW-1185">Reference proteome</keyword>
<organism evidence="1 2">
    <name type="scientific">Puccinia striiformis f. sp. tritici</name>
    <dbReference type="NCBI Taxonomy" id="168172"/>
    <lineage>
        <taxon>Eukaryota</taxon>
        <taxon>Fungi</taxon>
        <taxon>Dikarya</taxon>
        <taxon>Basidiomycota</taxon>
        <taxon>Pucciniomycotina</taxon>
        <taxon>Pucciniomycetes</taxon>
        <taxon>Pucciniales</taxon>
        <taxon>Pucciniaceae</taxon>
        <taxon>Puccinia</taxon>
    </lineage>
</organism>
<proteinExistence type="predicted"/>
<evidence type="ECO:0000313" key="2">
    <source>
        <dbReference type="Proteomes" id="UP001060170"/>
    </source>
</evidence>
<protein>
    <submittedName>
        <fullName evidence="1">Uncharacterized protein</fullName>
    </submittedName>
</protein>
<accession>A0ACC0DXG9</accession>
<reference evidence="2" key="1">
    <citation type="journal article" date="2018" name="BMC Genomics">
        <title>Genomic insights into host adaptation between the wheat stripe rust pathogen (Puccinia striiformis f. sp. tritici) and the barley stripe rust pathogen (Puccinia striiformis f. sp. hordei).</title>
        <authorList>
            <person name="Xia C."/>
            <person name="Wang M."/>
            <person name="Yin C."/>
            <person name="Cornejo O.E."/>
            <person name="Hulbert S.H."/>
            <person name="Chen X."/>
        </authorList>
    </citation>
    <scope>NUCLEOTIDE SEQUENCE [LARGE SCALE GENOMIC DNA]</scope>
    <source>
        <strain evidence="2">93-210</strain>
    </source>
</reference>
<reference evidence="2" key="2">
    <citation type="journal article" date="2018" name="Mol. Plant Microbe Interact.">
        <title>Genome sequence resources for the wheat stripe rust pathogen (Puccinia striiformis f. sp. tritici) and the barley stripe rust pathogen (Puccinia striiformis f. sp. hordei).</title>
        <authorList>
            <person name="Xia C."/>
            <person name="Wang M."/>
            <person name="Yin C."/>
            <person name="Cornejo O.E."/>
            <person name="Hulbert S.H."/>
            <person name="Chen X."/>
        </authorList>
    </citation>
    <scope>NUCLEOTIDE SEQUENCE [LARGE SCALE GENOMIC DNA]</scope>
    <source>
        <strain evidence="2">93-210</strain>
    </source>
</reference>
<dbReference type="EMBL" id="CM045877">
    <property type="protein sequence ID" value="KAI7940776.1"/>
    <property type="molecule type" value="Genomic_DNA"/>
</dbReference>
<dbReference type="Proteomes" id="UP001060170">
    <property type="component" value="Chromosome 13"/>
</dbReference>
<evidence type="ECO:0000313" key="1">
    <source>
        <dbReference type="EMBL" id="KAI7940776.1"/>
    </source>
</evidence>
<comment type="caution">
    <text evidence="1">The sequence shown here is derived from an EMBL/GenBank/DDBJ whole genome shotgun (WGS) entry which is preliminary data.</text>
</comment>
<gene>
    <name evidence="1" type="ORF">MJO28_013061</name>
</gene>